<evidence type="ECO:0000313" key="3">
    <source>
        <dbReference type="EMBL" id="GAA1931311.1"/>
    </source>
</evidence>
<accession>A0ABP5B6U3</accession>
<feature type="transmembrane region" description="Helical" evidence="2">
    <location>
        <begin position="39"/>
        <end position="65"/>
    </location>
</feature>
<dbReference type="Proteomes" id="UP001501303">
    <property type="component" value="Unassembled WGS sequence"/>
</dbReference>
<feature type="compositionally biased region" description="Low complexity" evidence="1">
    <location>
        <begin position="202"/>
        <end position="216"/>
    </location>
</feature>
<feature type="compositionally biased region" description="Low complexity" evidence="1">
    <location>
        <begin position="13"/>
        <end position="23"/>
    </location>
</feature>
<evidence type="ECO:0000256" key="2">
    <source>
        <dbReference type="SAM" id="Phobius"/>
    </source>
</evidence>
<reference evidence="4" key="1">
    <citation type="journal article" date="2019" name="Int. J. Syst. Evol. Microbiol.">
        <title>The Global Catalogue of Microorganisms (GCM) 10K type strain sequencing project: providing services to taxonomists for standard genome sequencing and annotation.</title>
        <authorList>
            <consortium name="The Broad Institute Genomics Platform"/>
            <consortium name="The Broad Institute Genome Sequencing Center for Infectious Disease"/>
            <person name="Wu L."/>
            <person name="Ma J."/>
        </authorList>
    </citation>
    <scope>NUCLEOTIDE SEQUENCE [LARGE SCALE GENOMIC DNA]</scope>
    <source>
        <strain evidence="4">JCM 13581</strain>
    </source>
</reference>
<evidence type="ECO:0000256" key="1">
    <source>
        <dbReference type="SAM" id="MobiDB-lite"/>
    </source>
</evidence>
<keyword evidence="4" id="KW-1185">Reference proteome</keyword>
<dbReference type="RefSeq" id="WP_344265328.1">
    <property type="nucleotide sequence ID" value="NZ_BAAAMJ010000064.1"/>
</dbReference>
<organism evidence="3 4">
    <name type="scientific">Streptomyces sodiiphilus</name>
    <dbReference type="NCBI Taxonomy" id="226217"/>
    <lineage>
        <taxon>Bacteria</taxon>
        <taxon>Bacillati</taxon>
        <taxon>Actinomycetota</taxon>
        <taxon>Actinomycetes</taxon>
        <taxon>Kitasatosporales</taxon>
        <taxon>Streptomycetaceae</taxon>
        <taxon>Streptomyces</taxon>
    </lineage>
</organism>
<sequence length="467" mass="47441">MSYHSGGDHSPYGPDAHAPAASGAAGGQRGGGGGVPDSVLVGALALMTGLTLLTWTSTGIAAWVVHGHWPEGVTFLGTALAVRSFLTAPGDVAGAWPDADPSELPGATVLWLVFLAQLVLLFSTVLWGAMRLARRRALKAAARRGPAGGPAPGSPVQGAGGPAPDGSGTAAGHPAHAAGDTAGAPAHPAHLIPQQGVPGDTSSSSPPLPGAASLPAQRTGPGHPGPQAGSASPRDAVSEVLGAPGGLVVVDPDGSLWERTAARRGRTGPVHVYDPGHLTDAPVRLRWAPHRGCEEMPAARRRARSLLAPVRPAEPVFQFDAETAETLLRCFLHAAALTGEPFPQVHRWAQGKSPGEAGKILRSHRKAAGGAAMEFDSAMTAHAERRDSGLRLIGRALEGLDRLHIRQTCAPGKVDTLALDNLSGEEGTLYVVGRTSDTAALCTALVDALALEQPGLAVVGGPPPASP</sequence>
<feature type="transmembrane region" description="Helical" evidence="2">
    <location>
        <begin position="109"/>
        <end position="129"/>
    </location>
</feature>
<feature type="region of interest" description="Disordered" evidence="1">
    <location>
        <begin position="142"/>
        <end position="238"/>
    </location>
</feature>
<comment type="caution">
    <text evidence="3">The sequence shown here is derived from an EMBL/GenBank/DDBJ whole genome shotgun (WGS) entry which is preliminary data.</text>
</comment>
<gene>
    <name evidence="3" type="ORF">GCM10009716_43180</name>
</gene>
<protein>
    <submittedName>
        <fullName evidence="3">Type IV secretory system conjugative DNA transfer family protein</fullName>
    </submittedName>
</protein>
<keyword evidence="2" id="KW-0472">Membrane</keyword>
<keyword evidence="2" id="KW-0812">Transmembrane</keyword>
<dbReference type="EMBL" id="BAAAMJ010000064">
    <property type="protein sequence ID" value="GAA1931311.1"/>
    <property type="molecule type" value="Genomic_DNA"/>
</dbReference>
<name>A0ABP5B6U3_9ACTN</name>
<feature type="compositionally biased region" description="Low complexity" evidence="1">
    <location>
        <begin position="164"/>
        <end position="190"/>
    </location>
</feature>
<evidence type="ECO:0000313" key="4">
    <source>
        <dbReference type="Proteomes" id="UP001501303"/>
    </source>
</evidence>
<feature type="transmembrane region" description="Helical" evidence="2">
    <location>
        <begin position="72"/>
        <end position="89"/>
    </location>
</feature>
<proteinExistence type="predicted"/>
<feature type="region of interest" description="Disordered" evidence="1">
    <location>
        <begin position="1"/>
        <end position="30"/>
    </location>
</feature>
<keyword evidence="2" id="KW-1133">Transmembrane helix</keyword>